<comment type="caution">
    <text evidence="2">The sequence shown here is derived from an EMBL/GenBank/DDBJ whole genome shotgun (WGS) entry which is preliminary data.</text>
</comment>
<dbReference type="AlphaFoldDB" id="A0AAP8MGN9"/>
<dbReference type="InterPro" id="IPR005097">
    <property type="entry name" value="Sacchrp_dh_NADP-bd"/>
</dbReference>
<keyword evidence="3" id="KW-1185">Reference proteome</keyword>
<dbReference type="GO" id="GO:0005886">
    <property type="term" value="C:plasma membrane"/>
    <property type="evidence" value="ECO:0007669"/>
    <property type="project" value="TreeGrafter"/>
</dbReference>
<dbReference type="InterPro" id="IPR051276">
    <property type="entry name" value="Saccharopine_DH-like_oxidrdct"/>
</dbReference>
<dbReference type="GO" id="GO:0009247">
    <property type="term" value="P:glycolipid biosynthetic process"/>
    <property type="evidence" value="ECO:0007669"/>
    <property type="project" value="TreeGrafter"/>
</dbReference>
<evidence type="ECO:0000313" key="3">
    <source>
        <dbReference type="Proteomes" id="UP000235162"/>
    </source>
</evidence>
<protein>
    <recommendedName>
        <fullName evidence="1">Saccharopine dehydrogenase NADP binding domain-containing protein</fullName>
    </recommendedName>
</protein>
<organism evidence="2 3">
    <name type="scientific">Halioglobus japonicus</name>
    <dbReference type="NCBI Taxonomy" id="930805"/>
    <lineage>
        <taxon>Bacteria</taxon>
        <taxon>Pseudomonadati</taxon>
        <taxon>Pseudomonadota</taxon>
        <taxon>Gammaproteobacteria</taxon>
        <taxon>Cellvibrionales</taxon>
        <taxon>Halieaceae</taxon>
        <taxon>Halioglobus</taxon>
    </lineage>
</organism>
<dbReference type="PANTHER" id="PTHR12286">
    <property type="entry name" value="SACCHAROPINE DEHYDROGENASE-LIKE OXIDOREDUCTASE"/>
    <property type="match status" value="1"/>
</dbReference>
<dbReference type="GO" id="GO:0005811">
    <property type="term" value="C:lipid droplet"/>
    <property type="evidence" value="ECO:0007669"/>
    <property type="project" value="TreeGrafter"/>
</dbReference>
<evidence type="ECO:0000259" key="1">
    <source>
        <dbReference type="Pfam" id="PF03435"/>
    </source>
</evidence>
<dbReference type="PANTHER" id="PTHR12286:SF5">
    <property type="entry name" value="SACCHAROPINE DEHYDROGENASE-LIKE OXIDOREDUCTASE"/>
    <property type="match status" value="1"/>
</dbReference>
<dbReference type="SUPFAM" id="SSF51735">
    <property type="entry name" value="NAD(P)-binding Rossmann-fold domains"/>
    <property type="match status" value="1"/>
</dbReference>
<proteinExistence type="predicted"/>
<dbReference type="Pfam" id="PF03435">
    <property type="entry name" value="Sacchrp_dh_NADP"/>
    <property type="match status" value="1"/>
</dbReference>
<dbReference type="EMBL" id="PKUR01000001">
    <property type="protein sequence ID" value="PLW87550.1"/>
    <property type="molecule type" value="Genomic_DNA"/>
</dbReference>
<sequence>MLVGDANQRGVVQLLKTYRLVVLGATGVTGQNTFRHLAEHLPADFSWAIAGRNPDKMKKLVSDFPDRNSTPAYIPADIVDRDSVDALIKNCDVLIHLAGPYATHGELFFEKCIEHRTHYVDIGGETFFIKRMIEKYHQAASEKKVILLPTAGYESVPFDLLTLLAITHLEGAYQEHCEKIKIVTSFHRLGGVRDNRISGGSIGTMRNILAGDDCNAFNDMACLLPPKADNGRVRDRNKIRYAARYDEDVQAFTGPLQPAPFLNVPVVLRSAHLLSQAGIDYGANFSYSDSMTMEFYADSPEGQQRAAKRSARINRITSIALAGPRPLRGLIRRRLDSLGVEPGDGPSQESLPFVDYTLRLFGESDRGRSIRAQARAKGHPGYLSTSKIVAEVGLFLAEENTRPPVSFGVVTPATALGLEFLPRLERAGVKMEMCDY</sequence>
<name>A0AAP8MGN9_9GAMM</name>
<accession>A0AAP8MGN9</accession>
<evidence type="ECO:0000313" key="2">
    <source>
        <dbReference type="EMBL" id="PLW87550.1"/>
    </source>
</evidence>
<dbReference type="Proteomes" id="UP000235162">
    <property type="component" value="Unassembled WGS sequence"/>
</dbReference>
<feature type="domain" description="Saccharopine dehydrogenase NADP binding" evidence="1">
    <location>
        <begin position="21"/>
        <end position="147"/>
    </location>
</feature>
<dbReference type="Gene3D" id="3.40.50.720">
    <property type="entry name" value="NAD(P)-binding Rossmann-like Domain"/>
    <property type="match status" value="1"/>
</dbReference>
<reference evidence="2 3" key="1">
    <citation type="submission" date="2018-01" db="EMBL/GenBank/DDBJ databases">
        <title>The draft genome sequence of Halioglobus japonicus S1-36.</title>
        <authorList>
            <person name="Du Z.-J."/>
            <person name="Shi M.-J."/>
        </authorList>
    </citation>
    <scope>NUCLEOTIDE SEQUENCE [LARGE SCALE GENOMIC DNA]</scope>
    <source>
        <strain evidence="2 3">S1-36</strain>
    </source>
</reference>
<gene>
    <name evidence="2" type="ORF">C0029_02915</name>
</gene>
<dbReference type="InterPro" id="IPR036291">
    <property type="entry name" value="NAD(P)-bd_dom_sf"/>
</dbReference>